<feature type="transmembrane region" description="Helical" evidence="13">
    <location>
        <begin position="12"/>
        <end position="29"/>
    </location>
</feature>
<dbReference type="RefSeq" id="WP_058738671.1">
    <property type="nucleotide sequence ID" value="NZ_CP011266.1"/>
</dbReference>
<keyword evidence="5 13" id="KW-0812">Transmembrane</keyword>
<name>A0A0U3E2V2_9EURY</name>
<protein>
    <recommendedName>
        <fullName evidence="16">DUF1211 domain-containing protein</fullName>
    </recommendedName>
</protein>
<dbReference type="GeneID" id="26735520"/>
<dbReference type="KEGG" id="mmil:sm9_0544"/>
<keyword evidence="15" id="KW-1185">Reference proteome</keyword>
<keyword evidence="11" id="KW-0407">Ion channel</keyword>
<dbReference type="GO" id="GO:0016020">
    <property type="term" value="C:membrane"/>
    <property type="evidence" value="ECO:0007669"/>
    <property type="project" value="UniProtKB-SubCell"/>
</dbReference>
<keyword evidence="7" id="KW-0630">Potassium</keyword>
<evidence type="ECO:0000256" key="8">
    <source>
        <dbReference type="ARBA" id="ARBA00022989"/>
    </source>
</evidence>
<accession>A0A0U3E2V2</accession>
<feature type="transmembrane region" description="Helical" evidence="13">
    <location>
        <begin position="102"/>
        <end position="123"/>
    </location>
</feature>
<dbReference type="OrthoDB" id="78149at2157"/>
<dbReference type="Proteomes" id="UP000067738">
    <property type="component" value="Chromosome"/>
</dbReference>
<evidence type="ECO:0000256" key="6">
    <source>
        <dbReference type="ARBA" id="ARBA00022826"/>
    </source>
</evidence>
<evidence type="ECO:0000313" key="15">
    <source>
        <dbReference type="Proteomes" id="UP000067738"/>
    </source>
</evidence>
<organism evidence="14 15">
    <name type="scientific">Methanobrevibacter millerae</name>
    <dbReference type="NCBI Taxonomy" id="230361"/>
    <lineage>
        <taxon>Archaea</taxon>
        <taxon>Methanobacteriati</taxon>
        <taxon>Methanobacteriota</taxon>
        <taxon>Methanomada group</taxon>
        <taxon>Methanobacteria</taxon>
        <taxon>Methanobacteriales</taxon>
        <taxon>Methanobacteriaceae</taxon>
        <taxon>Methanobrevibacter</taxon>
    </lineage>
</organism>
<evidence type="ECO:0000256" key="3">
    <source>
        <dbReference type="ARBA" id="ARBA00022448"/>
    </source>
</evidence>
<dbReference type="EMBL" id="CP011266">
    <property type="protein sequence ID" value="ALT68343.1"/>
    <property type="molecule type" value="Genomic_DNA"/>
</dbReference>
<dbReference type="Pfam" id="PF06736">
    <property type="entry name" value="TMEM175"/>
    <property type="match status" value="1"/>
</dbReference>
<evidence type="ECO:0000256" key="7">
    <source>
        <dbReference type="ARBA" id="ARBA00022958"/>
    </source>
</evidence>
<evidence type="ECO:0000256" key="11">
    <source>
        <dbReference type="ARBA" id="ARBA00023303"/>
    </source>
</evidence>
<comment type="similarity">
    <text evidence="2">Belongs to the TMEM175 family.</text>
</comment>
<keyword evidence="3" id="KW-0813">Transport</keyword>
<feature type="transmembrane region" description="Helical" evidence="13">
    <location>
        <begin position="144"/>
        <end position="162"/>
    </location>
</feature>
<dbReference type="GO" id="GO:0005267">
    <property type="term" value="F:potassium channel activity"/>
    <property type="evidence" value="ECO:0007669"/>
    <property type="project" value="UniProtKB-KW"/>
</dbReference>
<evidence type="ECO:0000256" key="4">
    <source>
        <dbReference type="ARBA" id="ARBA00022538"/>
    </source>
</evidence>
<evidence type="ECO:0000256" key="2">
    <source>
        <dbReference type="ARBA" id="ARBA00006920"/>
    </source>
</evidence>
<keyword evidence="10 13" id="KW-0472">Membrane</keyword>
<evidence type="ECO:0000256" key="10">
    <source>
        <dbReference type="ARBA" id="ARBA00023136"/>
    </source>
</evidence>
<evidence type="ECO:0000256" key="5">
    <source>
        <dbReference type="ARBA" id="ARBA00022692"/>
    </source>
</evidence>
<evidence type="ECO:0000256" key="1">
    <source>
        <dbReference type="ARBA" id="ARBA00004141"/>
    </source>
</evidence>
<evidence type="ECO:0008006" key="16">
    <source>
        <dbReference type="Google" id="ProtNLM"/>
    </source>
</evidence>
<dbReference type="InterPro" id="IPR010617">
    <property type="entry name" value="TMEM175-like"/>
</dbReference>
<keyword evidence="9" id="KW-0406">Ion transport</keyword>
<comment type="subcellular location">
    <subcellularLocation>
        <location evidence="1">Membrane</location>
        <topology evidence="1">Multi-pass membrane protein</topology>
    </subcellularLocation>
</comment>
<feature type="transmembrane region" description="Helical" evidence="13">
    <location>
        <begin position="35"/>
        <end position="54"/>
    </location>
</feature>
<feature type="transmembrane region" description="Helical" evidence="13">
    <location>
        <begin position="74"/>
        <end position="96"/>
    </location>
</feature>
<feature type="transmembrane region" description="Helical" evidence="13">
    <location>
        <begin position="168"/>
        <end position="187"/>
    </location>
</feature>
<dbReference type="GO" id="GO:0015252">
    <property type="term" value="F:proton channel activity"/>
    <property type="evidence" value="ECO:0007669"/>
    <property type="project" value="InterPro"/>
</dbReference>
<keyword evidence="6" id="KW-0631">Potassium channel</keyword>
<evidence type="ECO:0000256" key="13">
    <source>
        <dbReference type="SAM" id="Phobius"/>
    </source>
</evidence>
<comment type="catalytic activity">
    <reaction evidence="12">
        <text>K(+)(in) = K(+)(out)</text>
        <dbReference type="Rhea" id="RHEA:29463"/>
        <dbReference type="ChEBI" id="CHEBI:29103"/>
    </reaction>
</comment>
<dbReference type="AlphaFoldDB" id="A0A0U3E2V2"/>
<evidence type="ECO:0000256" key="9">
    <source>
        <dbReference type="ARBA" id="ARBA00023065"/>
    </source>
</evidence>
<evidence type="ECO:0000256" key="12">
    <source>
        <dbReference type="ARBA" id="ARBA00034430"/>
    </source>
</evidence>
<dbReference type="PATRIC" id="fig|230361.4.peg.567"/>
<gene>
    <name evidence="14" type="ORF">sm9_0544</name>
</gene>
<keyword evidence="4" id="KW-0633">Potassium transport</keyword>
<evidence type="ECO:0000313" key="14">
    <source>
        <dbReference type="EMBL" id="ALT68343.1"/>
    </source>
</evidence>
<reference evidence="14 15" key="1">
    <citation type="submission" date="2015-04" db="EMBL/GenBank/DDBJ databases">
        <title>The complete genome sequence of the rumen methanogen Methanobrevibacter millerae SM9.</title>
        <authorList>
            <person name="Leahy S.C."/>
            <person name="Kelly W.J."/>
            <person name="Pacheco D.M."/>
            <person name="Li D."/>
            <person name="Altermann E."/>
            <person name="Attwood G.T."/>
        </authorList>
    </citation>
    <scope>NUCLEOTIDE SEQUENCE [LARGE SCALE GENOMIC DNA]</scope>
    <source>
        <strain evidence="14 15">SM9</strain>
    </source>
</reference>
<keyword evidence="8 13" id="KW-1133">Transmembrane helix</keyword>
<proteinExistence type="inferred from homology"/>
<sequence length="188" mass="21342">MNSERFEALIDAILAIILTIIVLEIPMAADGSWQALFEIHLEFIIYALSFLVIFNFWNYNNNLFSIVNKVSREVIWLTALSLFVLSLLPYLTIFVAENFNSFIAHAAYGLDFVTTAIISIFIAEALKRSDKGNIALQVAFKDNKSLYCMLALMLIGYILGYFVYPPAITLFCLISIPSLWIIGKYAFR</sequence>